<proteinExistence type="predicted"/>
<gene>
    <name evidence="1" type="ORF">LZC95_19260</name>
</gene>
<organism evidence="1 2">
    <name type="scientific">Pendulispora brunnea</name>
    <dbReference type="NCBI Taxonomy" id="2905690"/>
    <lineage>
        <taxon>Bacteria</taxon>
        <taxon>Pseudomonadati</taxon>
        <taxon>Myxococcota</taxon>
        <taxon>Myxococcia</taxon>
        <taxon>Myxococcales</taxon>
        <taxon>Sorangiineae</taxon>
        <taxon>Pendulisporaceae</taxon>
        <taxon>Pendulispora</taxon>
    </lineage>
</organism>
<dbReference type="Proteomes" id="UP001379533">
    <property type="component" value="Chromosome"/>
</dbReference>
<reference evidence="1 2" key="1">
    <citation type="submission" date="2021-12" db="EMBL/GenBank/DDBJ databases">
        <title>Discovery of the Pendulisporaceae a myxobacterial family with distinct sporulation behavior and unique specialized metabolism.</title>
        <authorList>
            <person name="Garcia R."/>
            <person name="Popoff A."/>
            <person name="Bader C.D."/>
            <person name="Loehr J."/>
            <person name="Walesch S."/>
            <person name="Walt C."/>
            <person name="Boldt J."/>
            <person name="Bunk B."/>
            <person name="Haeckl F.J.F.P.J."/>
            <person name="Gunesch A.P."/>
            <person name="Birkelbach J."/>
            <person name="Nuebel U."/>
            <person name="Pietschmann T."/>
            <person name="Bach T."/>
            <person name="Mueller R."/>
        </authorList>
    </citation>
    <scope>NUCLEOTIDE SEQUENCE [LARGE SCALE GENOMIC DNA]</scope>
    <source>
        <strain evidence="1 2">MSr12523</strain>
    </source>
</reference>
<accession>A0ABZ2KMP1</accession>
<evidence type="ECO:0000313" key="1">
    <source>
        <dbReference type="EMBL" id="WXA98947.1"/>
    </source>
</evidence>
<protein>
    <submittedName>
        <fullName evidence="1">Uncharacterized protein</fullName>
    </submittedName>
</protein>
<name>A0ABZ2KMP1_9BACT</name>
<keyword evidence="2" id="KW-1185">Reference proteome</keyword>
<dbReference type="RefSeq" id="WP_394849575.1">
    <property type="nucleotide sequence ID" value="NZ_CP089982.1"/>
</dbReference>
<sequence>MDVVSFMALCVGSPHPTEEYLVVSTINGLLSSTKTSSFEPCTDAIRPQRPSMQPLHRAPCVSTEKDPKFIAAHRNNSERPARFCSAFHRIFPRARRASLYTK</sequence>
<dbReference type="EMBL" id="CP089982">
    <property type="protein sequence ID" value="WXA98947.1"/>
    <property type="molecule type" value="Genomic_DNA"/>
</dbReference>
<evidence type="ECO:0000313" key="2">
    <source>
        <dbReference type="Proteomes" id="UP001379533"/>
    </source>
</evidence>